<evidence type="ECO:0000259" key="3">
    <source>
        <dbReference type="Pfam" id="PF25362"/>
    </source>
</evidence>
<proteinExistence type="predicted"/>
<keyword evidence="5" id="KW-1185">Reference proteome</keyword>
<reference evidence="4" key="1">
    <citation type="submission" date="2021-02" db="EMBL/GenBank/DDBJ databases">
        <title>Sequencing the genomes of 1000 actinobacteria strains.</title>
        <authorList>
            <person name="Klenk H.-P."/>
        </authorList>
    </citation>
    <scope>NUCLEOTIDE SEQUENCE</scope>
    <source>
        <strain evidence="4">DSM 22850</strain>
    </source>
</reference>
<dbReference type="Proteomes" id="UP000675163">
    <property type="component" value="Unassembled WGS sequence"/>
</dbReference>
<dbReference type="InterPro" id="IPR057446">
    <property type="entry name" value="PH_bac"/>
</dbReference>
<protein>
    <recommendedName>
        <fullName evidence="3">PH domain-containing protein</fullName>
    </recommendedName>
</protein>
<accession>A0A940PVU3</accession>
<dbReference type="RefSeq" id="WP_209704209.1">
    <property type="nucleotide sequence ID" value="NZ_JAFIDA010000001.1"/>
</dbReference>
<evidence type="ECO:0000256" key="2">
    <source>
        <dbReference type="SAM" id="Phobius"/>
    </source>
</evidence>
<feature type="transmembrane region" description="Helical" evidence="2">
    <location>
        <begin position="35"/>
        <end position="56"/>
    </location>
</feature>
<keyword evidence="2" id="KW-0472">Membrane</keyword>
<keyword evidence="2" id="KW-0812">Transmembrane</keyword>
<dbReference type="Pfam" id="PF25362">
    <property type="entry name" value="bPH_11"/>
    <property type="match status" value="1"/>
</dbReference>
<feature type="region of interest" description="Disordered" evidence="1">
    <location>
        <begin position="167"/>
        <end position="186"/>
    </location>
</feature>
<gene>
    <name evidence="4" type="ORF">JOF28_000368</name>
</gene>
<evidence type="ECO:0000313" key="5">
    <source>
        <dbReference type="Proteomes" id="UP000675163"/>
    </source>
</evidence>
<evidence type="ECO:0000313" key="4">
    <source>
        <dbReference type="EMBL" id="MBP1325136.1"/>
    </source>
</evidence>
<evidence type="ECO:0000256" key="1">
    <source>
        <dbReference type="SAM" id="MobiDB-lite"/>
    </source>
</evidence>
<dbReference type="AlphaFoldDB" id="A0A940PVU3"/>
<comment type="caution">
    <text evidence="4">The sequence shown here is derived from an EMBL/GenBank/DDBJ whole genome shotgun (WGS) entry which is preliminary data.</text>
</comment>
<sequence>MSRTGFALLMVGIAVLILALMWLGWRARAKRDAGIALNVAPLAGALIAEFVGVQYVSTTQLGLAFERVSIAGLRYKGRAELTVLTGGVIIAINGEAPISIPASDVLGTSRANGRIGKAVESGGISVLEWRAPEGRALESGFRFDEPAQQKQFEAAISQISIQTLAGAEQAAAHTSTSSTDTTQEDA</sequence>
<feature type="transmembrane region" description="Helical" evidence="2">
    <location>
        <begin position="6"/>
        <end position="23"/>
    </location>
</feature>
<organism evidence="4 5">
    <name type="scientific">Leucobacter exalbidus</name>
    <dbReference type="NCBI Taxonomy" id="662960"/>
    <lineage>
        <taxon>Bacteria</taxon>
        <taxon>Bacillati</taxon>
        <taxon>Actinomycetota</taxon>
        <taxon>Actinomycetes</taxon>
        <taxon>Micrococcales</taxon>
        <taxon>Microbacteriaceae</taxon>
        <taxon>Leucobacter</taxon>
    </lineage>
</organism>
<dbReference type="EMBL" id="JAFIDA010000001">
    <property type="protein sequence ID" value="MBP1325136.1"/>
    <property type="molecule type" value="Genomic_DNA"/>
</dbReference>
<name>A0A940PVU3_9MICO</name>
<feature type="domain" description="PH" evidence="3">
    <location>
        <begin position="45"/>
        <end position="155"/>
    </location>
</feature>
<keyword evidence="2" id="KW-1133">Transmembrane helix</keyword>